<reference evidence="11" key="2">
    <citation type="submission" date="2008-04" db="EMBL/GenBank/DDBJ databases">
        <authorList>
            <consortium name="NIH - Xenopus Gene Collection (XGC) project"/>
        </authorList>
    </citation>
    <scope>NUCLEOTIDE SEQUENCE [LARGE SCALE MRNA]</scope>
    <source>
        <tissue evidence="11">Whole embryo</tissue>
    </source>
</reference>
<evidence type="ECO:0000256" key="7">
    <source>
        <dbReference type="ARBA" id="ARBA00048047"/>
    </source>
</evidence>
<evidence type="ECO:0000256" key="9">
    <source>
        <dbReference type="PIRSR" id="PIRSR009283-1"/>
    </source>
</evidence>
<reference evidence="13" key="1">
    <citation type="journal article" date="2002" name="Dev. Dyn.">
        <title>Genetic and genomic tools for Xenopus research: The NIH Xenopus initiative.</title>
        <authorList>
            <person name="Klein S.L."/>
            <person name="Strausberg R.L."/>
            <person name="Wagner L."/>
            <person name="Pontius J."/>
            <person name="Clifton S.W."/>
            <person name="Richardson P."/>
        </authorList>
    </citation>
    <scope>NUCLEOTIDE SEQUENCE</scope>
</reference>
<evidence type="ECO:0000256" key="8">
    <source>
        <dbReference type="PIRNR" id="PIRNR009283"/>
    </source>
</evidence>
<comment type="cofactor">
    <cofactor evidence="9">
        <name>Fe cation</name>
        <dbReference type="ChEBI" id="CHEBI:24875"/>
    </cofactor>
    <text evidence="9">Binds 1 Fe cation per subunit.</text>
</comment>
<dbReference type="PANTHER" id="PTHR11959:SF10">
    <property type="entry name" value="4-HYDROXYPHENYLPYRUVATE DIOXYGENASE-LIKE PROTEIN"/>
    <property type="match status" value="1"/>
</dbReference>
<dbReference type="GO" id="GO:0003868">
    <property type="term" value="F:4-hydroxyphenylpyruvate dioxygenase activity"/>
    <property type="evidence" value="ECO:0007669"/>
    <property type="project" value="UniProtKB-EC"/>
</dbReference>
<dbReference type="InterPro" id="IPR004360">
    <property type="entry name" value="Glyas_Fos-R_dOase_dom"/>
</dbReference>
<evidence type="ECO:0000313" key="13">
    <source>
        <dbReference type="RefSeq" id="NP_001116495.1"/>
    </source>
</evidence>
<evidence type="ECO:0000313" key="12">
    <source>
        <dbReference type="Proteomes" id="UP000008143"/>
    </source>
</evidence>
<evidence type="ECO:0000256" key="3">
    <source>
        <dbReference type="ARBA" id="ARBA00022723"/>
    </source>
</evidence>
<comment type="catalytic activity">
    <reaction evidence="7">
        <text>3-(4-hydroxyphenyl)pyruvate + O2 = homogentisate + CO2</text>
        <dbReference type="Rhea" id="RHEA:16189"/>
        <dbReference type="ChEBI" id="CHEBI:15379"/>
        <dbReference type="ChEBI" id="CHEBI:16169"/>
        <dbReference type="ChEBI" id="CHEBI:16526"/>
        <dbReference type="ChEBI" id="CHEBI:36242"/>
        <dbReference type="EC" id="1.13.11.27"/>
    </reaction>
    <physiologicalReaction direction="left-to-right" evidence="7">
        <dbReference type="Rhea" id="RHEA:16190"/>
    </physiologicalReaction>
</comment>
<evidence type="ECO:0000256" key="1">
    <source>
        <dbReference type="ARBA" id="ARBA00005877"/>
    </source>
</evidence>
<dbReference type="GO" id="GO:0046872">
    <property type="term" value="F:metal ion binding"/>
    <property type="evidence" value="ECO:0007669"/>
    <property type="project" value="UniProtKB-KW"/>
</dbReference>
<sequence>MRLSHVTFQASNALKLIEEFVTKYKFHPFAARGLDGGSSCQVALRNGGVVFMVNENTQKTHENPVMLYDIPLPIPFLDTACNVSFEVEDVPGLYRHLVDEGCQLLLPPTELHDDFGSVTYCIVKSVVGNVSHTLIDRRHYKASFLPGFKYLKNNTNNLSSGNLTHVDHIAYACPFGTSPSILEWYRRCFGFQHFPLYKGEDPERGLEITGHRIGLRLTSLVCPRLGEGCKLVLAESLPQEGINQVDQFIEHHTDGGIQHIGLSTPDIFKAARDLSHLGVRFASQPSSYYSEPRKQKEIYNVGLEPQMLEKFGILIDSATEDILSEDASKKFLLQVFAEPLFSKNSVFLELIERRSAEGFGEGNIRALWRSMQDLQEDLTVKEHEAQ</sequence>
<accession>B1WAT4</accession>
<reference evidence="13" key="3">
    <citation type="submission" date="2025-04" db="UniProtKB">
        <authorList>
            <consortium name="RefSeq"/>
        </authorList>
    </citation>
    <scope>IDENTIFICATION</scope>
</reference>
<dbReference type="PIRSF" id="PIRSF009283">
    <property type="entry name" value="HPP_dOase"/>
    <property type="match status" value="1"/>
</dbReference>
<feature type="domain" description="VOC" evidence="10">
    <location>
        <begin position="2"/>
        <end position="137"/>
    </location>
</feature>
<dbReference type="Pfam" id="PF00903">
    <property type="entry name" value="Glyoxalase"/>
    <property type="match status" value="1"/>
</dbReference>
<comment type="similarity">
    <text evidence="1 8">Belongs to the 4HPPD family.</text>
</comment>
<dbReference type="CDD" id="cd07250">
    <property type="entry name" value="HPPD_C_like"/>
    <property type="match status" value="1"/>
</dbReference>
<feature type="binding site" evidence="9">
    <location>
        <position position="259"/>
    </location>
    <ligand>
        <name>Fe cation</name>
        <dbReference type="ChEBI" id="CHEBI:24875"/>
    </ligand>
</feature>
<dbReference type="EMBL" id="BC161492">
    <property type="protein sequence ID" value="AAI61492.1"/>
    <property type="molecule type" value="mRNA"/>
</dbReference>
<evidence type="ECO:0000256" key="6">
    <source>
        <dbReference type="ARBA" id="ARBA00033727"/>
    </source>
</evidence>
<dbReference type="AlphaFoldDB" id="B1WAT4"/>
<dbReference type="InterPro" id="IPR041735">
    <property type="entry name" value="4OHPhenylPyrv_dOase_C"/>
</dbReference>
<dbReference type="AGR" id="Xenbase:XB-GENE-948483"/>
<dbReference type="Proteomes" id="UP000008143">
    <property type="component" value="Chromosome 4"/>
</dbReference>
<feature type="domain" description="VOC" evidence="10">
    <location>
        <begin position="165"/>
        <end position="329"/>
    </location>
</feature>
<dbReference type="PROSITE" id="PS51819">
    <property type="entry name" value="VOC"/>
    <property type="match status" value="2"/>
</dbReference>
<dbReference type="InterPro" id="IPR037523">
    <property type="entry name" value="VOC_core"/>
</dbReference>
<keyword evidence="3 9" id="KW-0479">Metal-binding</keyword>
<dbReference type="OrthoDB" id="414569at2759"/>
<gene>
    <name evidence="11 13 14" type="primary">hpdl</name>
    <name evidence="13" type="synonym">4-hppd-l</name>
    <name evidence="13" type="synonym">gloxd1</name>
</gene>
<comment type="function">
    <text evidence="6">Catalyzes the conversion of 4-hydroxyphenylpyruvic acid to homogentisic acid, one of the steps in tyrosine catabolism.</text>
</comment>
<proteinExistence type="evidence at transcript level"/>
<keyword evidence="12" id="KW-1185">Reference proteome</keyword>
<dbReference type="Xenbase" id="XB-GENE-948483">
    <property type="gene designation" value="hpdl"/>
</dbReference>
<dbReference type="CDD" id="cd08342">
    <property type="entry name" value="HPPD_N_like"/>
    <property type="match status" value="1"/>
</dbReference>
<evidence type="ECO:0000256" key="5">
    <source>
        <dbReference type="ARBA" id="ARBA00023004"/>
    </source>
</evidence>
<dbReference type="CTD" id="84842"/>
<feature type="binding site" evidence="9">
    <location>
        <position position="349"/>
    </location>
    <ligand>
        <name>Fe cation</name>
        <dbReference type="ChEBI" id="CHEBI:24875"/>
    </ligand>
</feature>
<dbReference type="GeneID" id="100135713"/>
<keyword evidence="5 9" id="KW-0408">Iron</keyword>
<evidence type="ECO:0000256" key="2">
    <source>
        <dbReference type="ARBA" id="ARBA00018452"/>
    </source>
</evidence>
<evidence type="ECO:0000313" key="14">
    <source>
        <dbReference type="Xenbase" id="XB-GENE-948483"/>
    </source>
</evidence>
<evidence type="ECO:0000259" key="10">
    <source>
        <dbReference type="PROSITE" id="PS51819"/>
    </source>
</evidence>
<evidence type="ECO:0000313" key="11">
    <source>
        <dbReference type="EMBL" id="AAI61492.1"/>
    </source>
</evidence>
<dbReference type="PANTHER" id="PTHR11959">
    <property type="entry name" value="4-HYDROXYPHENYLPYRUVATE DIOXYGENASE"/>
    <property type="match status" value="1"/>
</dbReference>
<keyword evidence="4" id="KW-0677">Repeat</keyword>
<dbReference type="InterPro" id="IPR041736">
    <property type="entry name" value="4OHPhenylPyrv_dOase_N"/>
</dbReference>
<dbReference type="GO" id="GO:0009072">
    <property type="term" value="P:aromatic amino acid metabolic process"/>
    <property type="evidence" value="ECO:0007669"/>
    <property type="project" value="InterPro"/>
</dbReference>
<feature type="binding site" evidence="9">
    <location>
        <position position="168"/>
    </location>
    <ligand>
        <name>Fe cation</name>
        <dbReference type="ChEBI" id="CHEBI:24875"/>
    </ligand>
</feature>
<dbReference type="SUPFAM" id="SSF54593">
    <property type="entry name" value="Glyoxalase/Bleomycin resistance protein/Dihydroxybiphenyl dioxygenase"/>
    <property type="match status" value="1"/>
</dbReference>
<dbReference type="KEGG" id="xtr:100135713"/>
<dbReference type="InterPro" id="IPR005956">
    <property type="entry name" value="4OHPhenylPyrv_dOase"/>
</dbReference>
<dbReference type="Gene3D" id="3.10.180.10">
    <property type="entry name" value="2,3-Dihydroxybiphenyl 1,2-Dioxygenase, domain 1"/>
    <property type="match status" value="2"/>
</dbReference>
<dbReference type="InterPro" id="IPR029068">
    <property type="entry name" value="Glyas_Bleomycin-R_OHBP_Dase"/>
</dbReference>
<dbReference type="RefSeq" id="NP_001116495.1">
    <property type="nucleotide sequence ID" value="NM_001123023.1"/>
</dbReference>
<protein>
    <recommendedName>
        <fullName evidence="2 8">4-hydroxyphenylpyruvate dioxygenase</fullName>
    </recommendedName>
</protein>
<evidence type="ECO:0000256" key="4">
    <source>
        <dbReference type="ARBA" id="ARBA00022737"/>
    </source>
</evidence>
<keyword evidence="13" id="KW-0223">Dioxygenase</keyword>
<keyword evidence="13" id="KW-0560">Oxidoreductase</keyword>
<name>B1WAT4_XENTR</name>
<organism evidence="11">
    <name type="scientific">Xenopus tropicalis</name>
    <name type="common">Western clawed frog</name>
    <name type="synonym">Silurana tropicalis</name>
    <dbReference type="NCBI Taxonomy" id="8364"/>
    <lineage>
        <taxon>Eukaryota</taxon>
        <taxon>Metazoa</taxon>
        <taxon>Chordata</taxon>
        <taxon>Craniata</taxon>
        <taxon>Vertebrata</taxon>
        <taxon>Euteleostomi</taxon>
        <taxon>Amphibia</taxon>
        <taxon>Batrachia</taxon>
        <taxon>Anura</taxon>
        <taxon>Pipoidea</taxon>
        <taxon>Pipidae</taxon>
        <taxon>Xenopodinae</taxon>
        <taxon>Xenopus</taxon>
        <taxon>Silurana</taxon>
    </lineage>
</organism>